<dbReference type="SUPFAM" id="SSF49503">
    <property type="entry name" value="Cupredoxins"/>
    <property type="match status" value="3"/>
</dbReference>
<dbReference type="InterPro" id="IPR033138">
    <property type="entry name" value="Cu_oxidase_CS"/>
</dbReference>
<name>A0A6A5Z7A4_9PLEO</name>
<dbReference type="InterPro" id="IPR011706">
    <property type="entry name" value="Cu-oxidase_C"/>
</dbReference>
<protein>
    <submittedName>
        <fullName evidence="8">Multicopper oxidase-domain-containing protein</fullName>
    </submittedName>
</protein>
<sequence length="685" mass="76768">MAPLDRVWTCITYVLSYFTFSATEEFGQTPVLPSVVPSRTQSFGSYPSFIPPGGRVGEGDGKGFTCEYPALVGYRSCSTPENRTCWLKNDQTGHEYNLWTNYEDTNQTPFGIHRTYYLNVTDHWLNADGLNFTEAKLFNKTYPGPWIEGCWGDNITIIVKNELKHNGTSIHWHGIRQWLTMHMDGVNGVTQCPIAPGDSFNYTFRAMQYGSAWYHSHYSVQYADGALGPLTLHGPSSNAYDEAKTPLLMTDWGHNSAFSAMYPGGPGLIKPSILLNGKGNITRTNHTWTPKLKVPDAYNITFDNSVVPIEKGLSRSKRYLMRIINTSFDSTFVFSIDNHKLTVVGADFVPIHHYTTTSILVGIGQRYHVIVEANDTIPETQGNYWIRTWKANCFLFNSSSVDPGYERTGILRYNAKSEANPTSASKAWPDISFNCSDEPYDLLKPIIPWTVGHASNPKPGNIGELFSVERNRKPADTMFPFAYFSMGGDGSVDDFVPMRVDYGNPTFVNLNNTARWNPQWVVVTENYTDGSWVYMVIKGKKVDGSNGAHPIHLHGHDFAILQQKEGAKWPNEIKLKFDNPPRRDVVLLPTNGYIVIAFKTDNPGAWLVHCHIADHAGTGLAMQIMERQTDAANIWPSPKTSHALNVTKQGCINWNKWWSNCTNWWPGEGKGCELGELEASPDSGI</sequence>
<dbReference type="GO" id="GO:0005507">
    <property type="term" value="F:copper ion binding"/>
    <property type="evidence" value="ECO:0007669"/>
    <property type="project" value="InterPro"/>
</dbReference>
<organism evidence="8 9">
    <name type="scientific">Lophiotrema nucula</name>
    <dbReference type="NCBI Taxonomy" id="690887"/>
    <lineage>
        <taxon>Eukaryota</taxon>
        <taxon>Fungi</taxon>
        <taxon>Dikarya</taxon>
        <taxon>Ascomycota</taxon>
        <taxon>Pezizomycotina</taxon>
        <taxon>Dothideomycetes</taxon>
        <taxon>Pleosporomycetidae</taxon>
        <taxon>Pleosporales</taxon>
        <taxon>Lophiotremataceae</taxon>
        <taxon>Lophiotrema</taxon>
    </lineage>
</organism>
<dbReference type="PROSITE" id="PS00079">
    <property type="entry name" value="MULTICOPPER_OXIDASE1"/>
    <property type="match status" value="1"/>
</dbReference>
<dbReference type="InterPro" id="IPR011707">
    <property type="entry name" value="Cu-oxidase-like_N"/>
</dbReference>
<dbReference type="PROSITE" id="PS00080">
    <property type="entry name" value="MULTICOPPER_OXIDASE2"/>
    <property type="match status" value="1"/>
</dbReference>
<proteinExistence type="inferred from homology"/>
<dbReference type="PANTHER" id="PTHR11709:SF71">
    <property type="entry name" value="OXIDOREDUCTASE TPCJ"/>
    <property type="match status" value="1"/>
</dbReference>
<dbReference type="CDD" id="cd13880">
    <property type="entry name" value="CuRO_2_MaLCC_like"/>
    <property type="match status" value="1"/>
</dbReference>
<evidence type="ECO:0000313" key="9">
    <source>
        <dbReference type="Proteomes" id="UP000799770"/>
    </source>
</evidence>
<evidence type="ECO:0000259" key="7">
    <source>
        <dbReference type="Pfam" id="PF07732"/>
    </source>
</evidence>
<dbReference type="InterPro" id="IPR008972">
    <property type="entry name" value="Cupredoxin"/>
</dbReference>
<evidence type="ECO:0000259" key="5">
    <source>
        <dbReference type="Pfam" id="PF00394"/>
    </source>
</evidence>
<dbReference type="Pfam" id="PF07732">
    <property type="entry name" value="Cu-oxidase_3"/>
    <property type="match status" value="1"/>
</dbReference>
<feature type="domain" description="Plastocyanin-like" evidence="5">
    <location>
        <begin position="245"/>
        <end position="414"/>
    </location>
</feature>
<keyword evidence="4" id="KW-0186">Copper</keyword>
<dbReference type="Gene3D" id="2.60.40.420">
    <property type="entry name" value="Cupredoxins - blue copper proteins"/>
    <property type="match status" value="3"/>
</dbReference>
<evidence type="ECO:0000313" key="8">
    <source>
        <dbReference type="EMBL" id="KAF2115369.1"/>
    </source>
</evidence>
<dbReference type="CDD" id="cd13901">
    <property type="entry name" value="CuRO_3_MaLCC_like"/>
    <property type="match status" value="1"/>
</dbReference>
<dbReference type="InterPro" id="IPR045087">
    <property type="entry name" value="Cu-oxidase_fam"/>
</dbReference>
<feature type="domain" description="Plastocyanin-like" evidence="6">
    <location>
        <begin position="507"/>
        <end position="628"/>
    </location>
</feature>
<dbReference type="InterPro" id="IPR002355">
    <property type="entry name" value="Cu_oxidase_Cu_BS"/>
</dbReference>
<dbReference type="EMBL" id="ML977323">
    <property type="protein sequence ID" value="KAF2115369.1"/>
    <property type="molecule type" value="Genomic_DNA"/>
</dbReference>
<dbReference type="PANTHER" id="PTHR11709">
    <property type="entry name" value="MULTI-COPPER OXIDASE"/>
    <property type="match status" value="1"/>
</dbReference>
<dbReference type="GO" id="GO:0016491">
    <property type="term" value="F:oxidoreductase activity"/>
    <property type="evidence" value="ECO:0007669"/>
    <property type="project" value="UniProtKB-KW"/>
</dbReference>
<gene>
    <name evidence="8" type="ORF">BDV96DRAFT_631997</name>
</gene>
<dbReference type="OrthoDB" id="2121828at2759"/>
<evidence type="ECO:0000256" key="3">
    <source>
        <dbReference type="ARBA" id="ARBA00023002"/>
    </source>
</evidence>
<evidence type="ECO:0000256" key="4">
    <source>
        <dbReference type="ARBA" id="ARBA00023008"/>
    </source>
</evidence>
<keyword evidence="9" id="KW-1185">Reference proteome</keyword>
<dbReference type="Pfam" id="PF07731">
    <property type="entry name" value="Cu-oxidase_2"/>
    <property type="match status" value="1"/>
</dbReference>
<comment type="similarity">
    <text evidence="1">Belongs to the multicopper oxidase family.</text>
</comment>
<feature type="domain" description="Plastocyanin-like" evidence="7">
    <location>
        <begin position="124"/>
        <end position="235"/>
    </location>
</feature>
<dbReference type="Pfam" id="PF00394">
    <property type="entry name" value="Cu-oxidase"/>
    <property type="match status" value="1"/>
</dbReference>
<accession>A0A6A5Z7A4</accession>
<dbReference type="Proteomes" id="UP000799770">
    <property type="component" value="Unassembled WGS sequence"/>
</dbReference>
<evidence type="ECO:0000256" key="1">
    <source>
        <dbReference type="ARBA" id="ARBA00010609"/>
    </source>
</evidence>
<evidence type="ECO:0000256" key="2">
    <source>
        <dbReference type="ARBA" id="ARBA00022723"/>
    </source>
</evidence>
<dbReference type="AlphaFoldDB" id="A0A6A5Z7A4"/>
<dbReference type="InterPro" id="IPR001117">
    <property type="entry name" value="Cu-oxidase_2nd"/>
</dbReference>
<keyword evidence="2" id="KW-0479">Metal-binding</keyword>
<keyword evidence="3" id="KW-0560">Oxidoreductase</keyword>
<dbReference type="CDD" id="cd13854">
    <property type="entry name" value="CuRO_1_MaLCC_like"/>
    <property type="match status" value="1"/>
</dbReference>
<evidence type="ECO:0000259" key="6">
    <source>
        <dbReference type="Pfam" id="PF07731"/>
    </source>
</evidence>
<reference evidence="8" key="1">
    <citation type="journal article" date="2020" name="Stud. Mycol.">
        <title>101 Dothideomycetes genomes: a test case for predicting lifestyles and emergence of pathogens.</title>
        <authorList>
            <person name="Haridas S."/>
            <person name="Albert R."/>
            <person name="Binder M."/>
            <person name="Bloem J."/>
            <person name="Labutti K."/>
            <person name="Salamov A."/>
            <person name="Andreopoulos B."/>
            <person name="Baker S."/>
            <person name="Barry K."/>
            <person name="Bills G."/>
            <person name="Bluhm B."/>
            <person name="Cannon C."/>
            <person name="Castanera R."/>
            <person name="Culley D."/>
            <person name="Daum C."/>
            <person name="Ezra D."/>
            <person name="Gonzalez J."/>
            <person name="Henrissat B."/>
            <person name="Kuo A."/>
            <person name="Liang C."/>
            <person name="Lipzen A."/>
            <person name="Lutzoni F."/>
            <person name="Magnuson J."/>
            <person name="Mondo S."/>
            <person name="Nolan M."/>
            <person name="Ohm R."/>
            <person name="Pangilinan J."/>
            <person name="Park H.-J."/>
            <person name="Ramirez L."/>
            <person name="Alfaro M."/>
            <person name="Sun H."/>
            <person name="Tritt A."/>
            <person name="Yoshinaga Y."/>
            <person name="Zwiers L.-H."/>
            <person name="Turgeon B."/>
            <person name="Goodwin S."/>
            <person name="Spatafora J."/>
            <person name="Crous P."/>
            <person name="Grigoriev I."/>
        </authorList>
    </citation>
    <scope>NUCLEOTIDE SEQUENCE</scope>
    <source>
        <strain evidence="8">CBS 627.86</strain>
    </source>
</reference>
<dbReference type="FunFam" id="2.60.40.420:FF:000045">
    <property type="entry name" value="Laccase 2"/>
    <property type="match status" value="1"/>
</dbReference>